<evidence type="ECO:0000259" key="3">
    <source>
        <dbReference type="SMART" id="SM01046"/>
    </source>
</evidence>
<feature type="domain" description="c-SKI SMAD4-binding" evidence="3">
    <location>
        <begin position="347"/>
        <end position="439"/>
    </location>
</feature>
<dbReference type="Pfam" id="PF02437">
    <property type="entry name" value="Ski_Sno_DHD"/>
    <property type="match status" value="1"/>
</dbReference>
<dbReference type="Gene3D" id="3.10.390.10">
    <property type="entry name" value="SAND domain-like"/>
    <property type="match status" value="1"/>
</dbReference>
<reference evidence="4" key="2">
    <citation type="submission" date="2025-09" db="UniProtKB">
        <authorList>
            <consortium name="Ensembl"/>
        </authorList>
    </citation>
    <scope>IDENTIFICATION</scope>
</reference>
<dbReference type="GO" id="GO:0030514">
    <property type="term" value="P:negative regulation of BMP signaling pathway"/>
    <property type="evidence" value="ECO:0007669"/>
    <property type="project" value="TreeGrafter"/>
</dbReference>
<organism evidence="4 5">
    <name type="scientific">Colobus angolensis palliatus</name>
    <name type="common">Peters' Angolan colobus</name>
    <dbReference type="NCBI Taxonomy" id="336983"/>
    <lineage>
        <taxon>Eukaryota</taxon>
        <taxon>Metazoa</taxon>
        <taxon>Chordata</taxon>
        <taxon>Craniata</taxon>
        <taxon>Vertebrata</taxon>
        <taxon>Euteleostomi</taxon>
        <taxon>Mammalia</taxon>
        <taxon>Eutheria</taxon>
        <taxon>Euarchontoglires</taxon>
        <taxon>Primates</taxon>
        <taxon>Haplorrhini</taxon>
        <taxon>Catarrhini</taxon>
        <taxon>Cercopithecidae</taxon>
        <taxon>Colobinae</taxon>
        <taxon>Colobus</taxon>
    </lineage>
</organism>
<dbReference type="FunFam" id="3.10.260.20:FF:000003">
    <property type="entry name" value="SKI family transcriptional corepressor 1 homolog-B-like"/>
    <property type="match status" value="1"/>
</dbReference>
<dbReference type="Ensembl" id="ENSCANT00000053460.1">
    <property type="protein sequence ID" value="ENSCANP00000030257.1"/>
    <property type="gene ID" value="ENSCANG00000038788.1"/>
</dbReference>
<dbReference type="InterPro" id="IPR037000">
    <property type="entry name" value="Ski_DNA-bd_sf"/>
</dbReference>
<feature type="compositionally biased region" description="Low complexity" evidence="2">
    <location>
        <begin position="81"/>
        <end position="95"/>
    </location>
</feature>
<proteinExistence type="inferred from homology"/>
<evidence type="ECO:0000256" key="1">
    <source>
        <dbReference type="ARBA" id="ARBA00009513"/>
    </source>
</evidence>
<feature type="compositionally biased region" description="Basic and acidic residues" evidence="2">
    <location>
        <begin position="68"/>
        <end position="80"/>
    </location>
</feature>
<reference evidence="4" key="1">
    <citation type="submission" date="2025-08" db="UniProtKB">
        <authorList>
            <consortium name="Ensembl"/>
        </authorList>
    </citation>
    <scope>IDENTIFICATION</scope>
</reference>
<feature type="region of interest" description="Disordered" evidence="2">
    <location>
        <begin position="527"/>
        <end position="642"/>
    </location>
</feature>
<dbReference type="SMART" id="SM01046">
    <property type="entry name" value="c-SKI_SMAD_bind"/>
    <property type="match status" value="1"/>
</dbReference>
<evidence type="ECO:0000313" key="5">
    <source>
        <dbReference type="Proteomes" id="UP000233080"/>
    </source>
</evidence>
<dbReference type="GO" id="GO:0005737">
    <property type="term" value="C:cytoplasm"/>
    <property type="evidence" value="ECO:0007669"/>
    <property type="project" value="TreeGrafter"/>
</dbReference>
<dbReference type="GO" id="GO:0000122">
    <property type="term" value="P:negative regulation of transcription by RNA polymerase II"/>
    <property type="evidence" value="ECO:0007669"/>
    <property type="project" value="TreeGrafter"/>
</dbReference>
<keyword evidence="5" id="KW-1185">Reference proteome</keyword>
<dbReference type="InterPro" id="IPR003380">
    <property type="entry name" value="SKI/SNO/DAC"/>
</dbReference>
<dbReference type="AlphaFoldDB" id="A0A2K5JN74"/>
<dbReference type="GO" id="GO:0005667">
    <property type="term" value="C:transcription regulator complex"/>
    <property type="evidence" value="ECO:0007669"/>
    <property type="project" value="TreeGrafter"/>
</dbReference>
<evidence type="ECO:0000256" key="2">
    <source>
        <dbReference type="SAM" id="MobiDB-lite"/>
    </source>
</evidence>
<feature type="compositionally biased region" description="Basic and acidic residues" evidence="2">
    <location>
        <begin position="673"/>
        <end position="696"/>
    </location>
</feature>
<feature type="compositionally biased region" description="Gly residues" evidence="2">
    <location>
        <begin position="531"/>
        <end position="543"/>
    </location>
</feature>
<dbReference type="GO" id="GO:0000981">
    <property type="term" value="F:DNA-binding transcription factor activity, RNA polymerase II-specific"/>
    <property type="evidence" value="ECO:0007669"/>
    <property type="project" value="TreeGrafter"/>
</dbReference>
<dbReference type="GO" id="GO:0000978">
    <property type="term" value="F:RNA polymerase II cis-regulatory region sequence-specific DNA binding"/>
    <property type="evidence" value="ECO:0007669"/>
    <property type="project" value="TreeGrafter"/>
</dbReference>
<sequence length="832" mass="89714">MIPKSLVQAAEIQRVRPQPGGKRREGRSGGKGETRPRGVGTQERRGPIPGSPRDKRGGGDPAPLPAEDLWRLPGSKDRLRSSLLPLPGPPSSDSGTLSWGTLSARATSSNFCAWSLAMATKMAEIPSSPYEPGQRGMKDTQRGDAPQRGSPEPRSLQLARVGKAYLKEESSGSGRLEAKKWIPTKFLENLSVPRVDLGGNQLWSGGMEALTTQLGPGREGSSSPNSKQELQPYSGSSALKPNQVGETSLYGVPIVSLVIDGQERLCLAQISNTLLKNYSYNEIHNRRVALGITCVQCTPVQLEILRRAGAMPISSRRCGMITKREAERLCKSFLGEHKPPKLPENFAFDVVHECAWGSRGSFIPARYNSSRAKCIKCGYCSMYFSPNKFIFHSHRTPDAKYTQPDAANFNSWRRHLKLSDKSATDELSHAWEDRGLGLATGASGPAGPGGHGGGAGVRSYPVIPVPSKGFGLLQKLPPPLFPHPYGFPTAFGLCPKKDDPVLGPGEPKGGPDTESIAKLYGSAREAYGAGPARGPGPGAGSGGYVSPDFLSEGSSSYHSASPDVDTADEPEVDVESNRFPDDEGAQDETEPSAPSAGGGPDTGRPSFGDLAADDVVRRPERSPPSGGGYELREPCGTLGGPALAKVYAPERDEHVKSAAVALGPAASYLCTPEAHEPDKEDNHSPADDLETRKSYPDQRSISQPSPANTDRGEDGLTLDVTGTQLVEKDIENLARGEAKFEMPLPSKSLVLYSEDNFQDQMKRELAYREEMVQQLQIVRDTLCNELDQERKARYAIQQKLKEAHDALHHFSCKMLTPRHCTGNCSFKPPLLP</sequence>
<comment type="similarity">
    <text evidence="1">Belongs to the SKI family.</text>
</comment>
<dbReference type="Proteomes" id="UP000233080">
    <property type="component" value="Unassembled WGS sequence"/>
</dbReference>
<dbReference type="InterPro" id="IPR014890">
    <property type="entry name" value="c-SKI_SMAD4-bd_dom"/>
</dbReference>
<dbReference type="Gene3D" id="3.10.260.20">
    <property type="entry name" value="Ski"/>
    <property type="match status" value="1"/>
</dbReference>
<feature type="compositionally biased region" description="Polar residues" evidence="2">
    <location>
        <begin position="697"/>
        <end position="708"/>
    </location>
</feature>
<protein>
    <recommendedName>
        <fullName evidence="3">c-SKI SMAD4-binding domain-containing protein</fullName>
    </recommendedName>
</protein>
<feature type="compositionally biased region" description="Acidic residues" evidence="2">
    <location>
        <begin position="565"/>
        <end position="574"/>
    </location>
</feature>
<dbReference type="CDD" id="cd21080">
    <property type="entry name" value="DHD_Skor"/>
    <property type="match status" value="1"/>
</dbReference>
<feature type="region of interest" description="Disordered" evidence="2">
    <location>
        <begin position="671"/>
        <end position="716"/>
    </location>
</feature>
<dbReference type="GO" id="GO:0046332">
    <property type="term" value="F:SMAD binding"/>
    <property type="evidence" value="ECO:0007669"/>
    <property type="project" value="InterPro"/>
</dbReference>
<dbReference type="SUPFAM" id="SSF46955">
    <property type="entry name" value="Putative DNA-binding domain"/>
    <property type="match status" value="1"/>
</dbReference>
<dbReference type="Pfam" id="PF08782">
    <property type="entry name" value="c-SKI_SMAD_bind"/>
    <property type="match status" value="1"/>
</dbReference>
<dbReference type="PANTHER" id="PTHR10005:SF8">
    <property type="entry name" value="SKI FAMILY TRANSCRIPTIONAL COREPRESSOR 1"/>
    <property type="match status" value="1"/>
</dbReference>
<dbReference type="GO" id="GO:0005634">
    <property type="term" value="C:nucleus"/>
    <property type="evidence" value="ECO:0007669"/>
    <property type="project" value="TreeGrafter"/>
</dbReference>
<dbReference type="InterPro" id="IPR010919">
    <property type="entry name" value="SAND-like_dom_sf"/>
</dbReference>
<feature type="compositionally biased region" description="Basic and acidic residues" evidence="2">
    <location>
        <begin position="22"/>
        <end position="58"/>
    </location>
</feature>
<accession>A0A2K5JN74</accession>
<feature type="region of interest" description="Disordered" evidence="2">
    <location>
        <begin position="211"/>
        <end position="239"/>
    </location>
</feature>
<dbReference type="SUPFAM" id="SSF63763">
    <property type="entry name" value="SAND domain-like"/>
    <property type="match status" value="1"/>
</dbReference>
<dbReference type="InterPro" id="IPR009061">
    <property type="entry name" value="DNA-bd_dom_put_sf"/>
</dbReference>
<feature type="region of interest" description="Disordered" evidence="2">
    <location>
        <begin position="1"/>
        <end position="97"/>
    </location>
</feature>
<dbReference type="PANTHER" id="PTHR10005">
    <property type="entry name" value="SKI ONCOGENE-RELATED"/>
    <property type="match status" value="1"/>
</dbReference>
<name>A0A2K5JN74_COLAP</name>
<dbReference type="InterPro" id="IPR023216">
    <property type="entry name" value="Tscrpt_reg_SKI_SnoN"/>
</dbReference>
<evidence type="ECO:0000313" key="4">
    <source>
        <dbReference type="Ensembl" id="ENSCANP00000030257.1"/>
    </source>
</evidence>
<feature type="region of interest" description="Disordered" evidence="2">
    <location>
        <begin position="125"/>
        <end position="155"/>
    </location>
</feature>